<evidence type="ECO:0008006" key="3">
    <source>
        <dbReference type="Google" id="ProtNLM"/>
    </source>
</evidence>
<evidence type="ECO:0000313" key="2">
    <source>
        <dbReference type="Proteomes" id="UP000192596"/>
    </source>
</evidence>
<accession>A0A1V8TDI9</accession>
<organism evidence="1 2">
    <name type="scientific">Cryoendolithus antarcticus</name>
    <dbReference type="NCBI Taxonomy" id="1507870"/>
    <lineage>
        <taxon>Eukaryota</taxon>
        <taxon>Fungi</taxon>
        <taxon>Dikarya</taxon>
        <taxon>Ascomycota</taxon>
        <taxon>Pezizomycotina</taxon>
        <taxon>Dothideomycetes</taxon>
        <taxon>Dothideomycetidae</taxon>
        <taxon>Cladosporiales</taxon>
        <taxon>Cladosporiaceae</taxon>
        <taxon>Cryoendolithus</taxon>
    </lineage>
</organism>
<gene>
    <name evidence="1" type="ORF">B0A48_04719</name>
</gene>
<dbReference type="Proteomes" id="UP000192596">
    <property type="component" value="Unassembled WGS sequence"/>
</dbReference>
<reference evidence="2" key="1">
    <citation type="submission" date="2017-03" db="EMBL/GenBank/DDBJ databases">
        <title>Genomes of endolithic fungi from Antarctica.</title>
        <authorList>
            <person name="Coleine C."/>
            <person name="Masonjones S."/>
            <person name="Stajich J.E."/>
        </authorList>
    </citation>
    <scope>NUCLEOTIDE SEQUENCE [LARGE SCALE GENOMIC DNA]</scope>
    <source>
        <strain evidence="2">CCFEE 5527</strain>
    </source>
</reference>
<sequence>MSTDIYQRFFVSHDPPNALYCTDILADPGSIRPMATALGTGLSANNAPCRLLELPPELRLAIYDFLPEGDKTTSFRHGMWHVDINAAAKCEEFPADALSLFNTCTKTRIELTPLHDRWIHALAPVFVLGPFAQVQPHPNPAVFFHLANHTTNLRIRVDLWQSDCFVAEQAHKFLRDLGHGHKVEFLDFRMEGWSEPHGRDARSAIEASFDCVESMECKFRHERPWRGIWDSVQYGFYLR</sequence>
<dbReference type="AlphaFoldDB" id="A0A1V8TDI9"/>
<proteinExistence type="predicted"/>
<evidence type="ECO:0000313" key="1">
    <source>
        <dbReference type="EMBL" id="OQO09321.1"/>
    </source>
</evidence>
<dbReference type="InParanoid" id="A0A1V8TDI9"/>
<dbReference type="EMBL" id="NAJO01000010">
    <property type="protein sequence ID" value="OQO09321.1"/>
    <property type="molecule type" value="Genomic_DNA"/>
</dbReference>
<keyword evidence="2" id="KW-1185">Reference proteome</keyword>
<comment type="caution">
    <text evidence="1">The sequence shown here is derived from an EMBL/GenBank/DDBJ whole genome shotgun (WGS) entry which is preliminary data.</text>
</comment>
<protein>
    <recommendedName>
        <fullName evidence="3">F-box domain-containing protein</fullName>
    </recommendedName>
</protein>
<name>A0A1V8TDI9_9PEZI</name>